<keyword evidence="3" id="KW-1185">Reference proteome</keyword>
<dbReference type="Proteomes" id="UP000449846">
    <property type="component" value="Unassembled WGS sequence"/>
</dbReference>
<dbReference type="InterPro" id="IPR021557">
    <property type="entry name" value="DUF3016"/>
</dbReference>
<name>A0A844HQT6_9RHOB</name>
<proteinExistence type="predicted"/>
<evidence type="ECO:0000313" key="2">
    <source>
        <dbReference type="EMBL" id="MTH60784.1"/>
    </source>
</evidence>
<feature type="signal peptide" evidence="1">
    <location>
        <begin position="1"/>
        <end position="20"/>
    </location>
</feature>
<organism evidence="2 3">
    <name type="scientific">Paracoccus litorisediminis</name>
    <dbReference type="NCBI Taxonomy" id="2006130"/>
    <lineage>
        <taxon>Bacteria</taxon>
        <taxon>Pseudomonadati</taxon>
        <taxon>Pseudomonadota</taxon>
        <taxon>Alphaproteobacteria</taxon>
        <taxon>Rhodobacterales</taxon>
        <taxon>Paracoccaceae</taxon>
        <taxon>Paracoccus</taxon>
    </lineage>
</organism>
<evidence type="ECO:0000256" key="1">
    <source>
        <dbReference type="SAM" id="SignalP"/>
    </source>
</evidence>
<evidence type="ECO:0000313" key="3">
    <source>
        <dbReference type="Proteomes" id="UP000449846"/>
    </source>
</evidence>
<keyword evidence="1" id="KW-0732">Signal</keyword>
<dbReference type="AlphaFoldDB" id="A0A844HQT6"/>
<comment type="caution">
    <text evidence="2">The sequence shown here is derived from an EMBL/GenBank/DDBJ whole genome shotgun (WGS) entry which is preliminary data.</text>
</comment>
<reference evidence="2 3" key="1">
    <citation type="submission" date="2019-11" db="EMBL/GenBank/DDBJ databases">
        <authorList>
            <person name="Dong K."/>
        </authorList>
    </citation>
    <scope>NUCLEOTIDE SEQUENCE [LARGE SCALE GENOMIC DNA]</scope>
    <source>
        <strain evidence="2 3">NBRC 112902</strain>
    </source>
</reference>
<dbReference type="EMBL" id="WMIG01000010">
    <property type="protein sequence ID" value="MTH60784.1"/>
    <property type="molecule type" value="Genomic_DNA"/>
</dbReference>
<dbReference type="Pfam" id="PF11454">
    <property type="entry name" value="DUF3016"/>
    <property type="match status" value="1"/>
</dbReference>
<dbReference type="RefSeq" id="WP_155040725.1">
    <property type="nucleotide sequence ID" value="NZ_JBHGCD010000017.1"/>
</dbReference>
<sequence length="157" mass="18235">MIRALCLALGLSLAGSPLWAEVVVNYAALANSHDPDLRTESDRRTVAAELDRRIQRLGERYLKPGEVLHIQITRLDLAGQYEQWRTGWQDVRILRDITPPRIHLHYTLFQNGKPIRQGTAQLSDINYLSDPRARGDDERLIHEKLLLDDWFRKTFRP</sequence>
<dbReference type="OrthoDB" id="7375703at2"/>
<gene>
    <name evidence="2" type="ORF">GL300_16335</name>
</gene>
<accession>A0A844HQT6</accession>
<feature type="chain" id="PRO_5032296591" evidence="1">
    <location>
        <begin position="21"/>
        <end position="157"/>
    </location>
</feature>
<protein>
    <submittedName>
        <fullName evidence="2">DUF3016 domain-containing protein</fullName>
    </submittedName>
</protein>